<dbReference type="InterPro" id="IPR050312">
    <property type="entry name" value="IolE/XylAMocC-like"/>
</dbReference>
<protein>
    <submittedName>
        <fullName evidence="2">Myo-inosose-2 dehydratase</fullName>
    </submittedName>
</protein>
<evidence type="ECO:0000313" key="3">
    <source>
        <dbReference type="Proteomes" id="UP001296873"/>
    </source>
</evidence>
<proteinExistence type="predicted"/>
<dbReference type="PANTHER" id="PTHR12110">
    <property type="entry name" value="HYDROXYPYRUVATE ISOMERASE"/>
    <property type="match status" value="1"/>
</dbReference>
<dbReference type="Pfam" id="PF01261">
    <property type="entry name" value="AP_endonuc_2"/>
    <property type="match status" value="1"/>
</dbReference>
<dbReference type="InterPro" id="IPR036237">
    <property type="entry name" value="Xyl_isomerase-like_sf"/>
</dbReference>
<dbReference type="PANTHER" id="PTHR12110:SF41">
    <property type="entry name" value="INOSOSE DEHYDRATASE"/>
    <property type="match status" value="1"/>
</dbReference>
<dbReference type="NCBIfam" id="TIGR04379">
    <property type="entry name" value="myo_inos_iolE"/>
    <property type="match status" value="1"/>
</dbReference>
<reference evidence="2 3" key="1">
    <citation type="journal article" date="2020" name="Microorganisms">
        <title>Osmotic Adaptation and Compatible Solute Biosynthesis of Phototrophic Bacteria as Revealed from Genome Analyses.</title>
        <authorList>
            <person name="Imhoff J.F."/>
            <person name="Rahn T."/>
            <person name="Kunzel S."/>
            <person name="Keller A."/>
            <person name="Neulinger S.C."/>
        </authorList>
    </citation>
    <scope>NUCLEOTIDE SEQUENCE [LARGE SCALE GENOMIC DNA]</scope>
    <source>
        <strain evidence="2 3">DSM 9895</strain>
    </source>
</reference>
<keyword evidence="3" id="KW-1185">Reference proteome</keyword>
<dbReference type="InterPro" id="IPR013022">
    <property type="entry name" value="Xyl_isomerase-like_TIM-brl"/>
</dbReference>
<accession>A0ABS1DL76</accession>
<dbReference type="SUPFAM" id="SSF51658">
    <property type="entry name" value="Xylose isomerase-like"/>
    <property type="match status" value="1"/>
</dbReference>
<evidence type="ECO:0000259" key="1">
    <source>
        <dbReference type="Pfam" id="PF01261"/>
    </source>
</evidence>
<feature type="domain" description="Xylose isomerase-like TIM barrel" evidence="1">
    <location>
        <begin position="30"/>
        <end position="287"/>
    </location>
</feature>
<dbReference type="InterPro" id="IPR030823">
    <property type="entry name" value="IolE/MocC"/>
</dbReference>
<dbReference type="EMBL" id="NRRL01000115">
    <property type="protein sequence ID" value="MBK1670761.1"/>
    <property type="molecule type" value="Genomic_DNA"/>
</dbReference>
<comment type="caution">
    <text evidence="2">The sequence shown here is derived from an EMBL/GenBank/DDBJ whole genome shotgun (WGS) entry which is preliminary data.</text>
</comment>
<dbReference type="Proteomes" id="UP001296873">
    <property type="component" value="Unassembled WGS sequence"/>
</dbReference>
<evidence type="ECO:0000313" key="2">
    <source>
        <dbReference type="EMBL" id="MBK1670761.1"/>
    </source>
</evidence>
<gene>
    <name evidence="2" type="primary">iolE</name>
    <name evidence="2" type="ORF">CKO28_22340</name>
</gene>
<organism evidence="2 3">
    <name type="scientific">Rhodovibrio sodomensis</name>
    <dbReference type="NCBI Taxonomy" id="1088"/>
    <lineage>
        <taxon>Bacteria</taxon>
        <taxon>Pseudomonadati</taxon>
        <taxon>Pseudomonadota</taxon>
        <taxon>Alphaproteobacteria</taxon>
        <taxon>Rhodospirillales</taxon>
        <taxon>Rhodovibrionaceae</taxon>
        <taxon>Rhodovibrio</taxon>
    </lineage>
</organism>
<sequence length="297" mass="31580">MTVRLGANPIGWSNDDERSLGAEIPLETCLAQAAAAGFEGVELGHKFPRTPEALRAALEPHRLELISGWTGIELTRRDVETELALIQPHLDLLKALGATVAVTCEVAGAVHGDRRRPLSARPVLAESEWPRFAERLSALAGRMRDQGLTLAYHHHVGTVVETEAETERLLAETDPAVGLLLDTGHLTHAGGDPVVLAERHAGRVVHLHAKDIRPDPLVRARAADASFIDGVVNGVFTVPGDGAIDFAGVLRPLAAHGYSGWLVMEAEQDPAKADPETYAATGYRGLRAAASAAGFLA</sequence>
<name>A0ABS1DL76_9PROT</name>
<dbReference type="Gene3D" id="3.20.20.150">
    <property type="entry name" value="Divalent-metal-dependent TIM barrel enzymes"/>
    <property type="match status" value="1"/>
</dbReference>
<dbReference type="RefSeq" id="WP_200343208.1">
    <property type="nucleotide sequence ID" value="NZ_NRRL01000115.1"/>
</dbReference>